<dbReference type="Proteomes" id="UP000193006">
    <property type="component" value="Chromosome"/>
</dbReference>
<dbReference type="AlphaFoldDB" id="A0A1X9M966"/>
<keyword evidence="1" id="KW-1133">Transmembrane helix</keyword>
<evidence type="ECO:0000256" key="1">
    <source>
        <dbReference type="SAM" id="Phobius"/>
    </source>
</evidence>
<proteinExistence type="predicted"/>
<feature type="transmembrane region" description="Helical" evidence="1">
    <location>
        <begin position="106"/>
        <end position="126"/>
    </location>
</feature>
<dbReference type="STRING" id="199441.BkAM31D_08765"/>
<keyword evidence="1" id="KW-0472">Membrane</keyword>
<dbReference type="KEGG" id="bkw:BkAM31D_08765"/>
<gene>
    <name evidence="2" type="ORF">BkAM31D_08765</name>
</gene>
<dbReference type="EMBL" id="CP020814">
    <property type="protein sequence ID" value="ARK29948.1"/>
    <property type="molecule type" value="Genomic_DNA"/>
</dbReference>
<keyword evidence="3" id="KW-1185">Reference proteome</keyword>
<protein>
    <submittedName>
        <fullName evidence="2">Uncharacterized protein</fullName>
    </submittedName>
</protein>
<evidence type="ECO:0000313" key="2">
    <source>
        <dbReference type="EMBL" id="ARK29948.1"/>
    </source>
</evidence>
<dbReference type="RefSeq" id="WP_066152160.1">
    <property type="nucleotide sequence ID" value="NZ_CP020814.1"/>
</dbReference>
<feature type="transmembrane region" description="Helical" evidence="1">
    <location>
        <begin position="76"/>
        <end position="94"/>
    </location>
</feature>
<reference evidence="2 3" key="1">
    <citation type="submission" date="2017-04" db="EMBL/GenBank/DDBJ databases">
        <title>Bacillus krulwichiae AM31D Genome sequencing and assembly.</title>
        <authorList>
            <person name="Krulwich T.A."/>
            <person name="Anastor L."/>
            <person name="Ehrlich R."/>
            <person name="Ehrlich G.D."/>
            <person name="Janto B."/>
        </authorList>
    </citation>
    <scope>NUCLEOTIDE SEQUENCE [LARGE SCALE GENOMIC DNA]</scope>
    <source>
        <strain evidence="2 3">AM31D</strain>
    </source>
</reference>
<feature type="transmembrane region" description="Helical" evidence="1">
    <location>
        <begin position="7"/>
        <end position="29"/>
    </location>
</feature>
<sequence>MNKYWPLINVYSISLSILWLLYVMGIYPYGYDYHLTADNALEVEKGIINPVTFFIEAGDRNIISIMVSINSFINNWLKLLLLIPLFVAGVFGFFKAGLRGDVRLRTYAIIYLILLLVVLSTSIVIFQNQNEEILSLLIDSMP</sequence>
<name>A0A1X9M966_9BACI</name>
<organism evidence="2 3">
    <name type="scientific">Halalkalibacter krulwichiae</name>
    <dbReference type="NCBI Taxonomy" id="199441"/>
    <lineage>
        <taxon>Bacteria</taxon>
        <taxon>Bacillati</taxon>
        <taxon>Bacillota</taxon>
        <taxon>Bacilli</taxon>
        <taxon>Bacillales</taxon>
        <taxon>Bacillaceae</taxon>
        <taxon>Halalkalibacter</taxon>
    </lineage>
</organism>
<evidence type="ECO:0000313" key="3">
    <source>
        <dbReference type="Proteomes" id="UP000193006"/>
    </source>
</evidence>
<keyword evidence="1" id="KW-0812">Transmembrane</keyword>
<accession>A0A1X9M966</accession>